<organism evidence="2 3">
    <name type="scientific">Pycnococcus provasolii</name>
    <dbReference type="NCBI Taxonomy" id="41880"/>
    <lineage>
        <taxon>Eukaryota</taxon>
        <taxon>Viridiplantae</taxon>
        <taxon>Chlorophyta</taxon>
        <taxon>Pseudoscourfieldiophyceae</taxon>
        <taxon>Pseudoscourfieldiales</taxon>
        <taxon>Pycnococcaceae</taxon>
        <taxon>Pycnococcus</taxon>
    </lineage>
</organism>
<keyword evidence="3" id="KW-1185">Reference proteome</keyword>
<evidence type="ECO:0000256" key="1">
    <source>
        <dbReference type="SAM" id="MobiDB-lite"/>
    </source>
</evidence>
<dbReference type="Proteomes" id="UP000660262">
    <property type="component" value="Unassembled WGS sequence"/>
</dbReference>
<protein>
    <submittedName>
        <fullName evidence="2">Uncharacterized protein</fullName>
    </submittedName>
</protein>
<evidence type="ECO:0000313" key="2">
    <source>
        <dbReference type="EMBL" id="GHP06621.1"/>
    </source>
</evidence>
<gene>
    <name evidence="2" type="ORF">PPROV_000536600</name>
</gene>
<dbReference type="OrthoDB" id="495408at2759"/>
<dbReference type="AlphaFoldDB" id="A0A830HM17"/>
<proteinExistence type="predicted"/>
<reference evidence="2" key="1">
    <citation type="submission" date="2020-10" db="EMBL/GenBank/DDBJ databases">
        <title>Unveiling of a novel bifunctional photoreceptor, Dualchrome1, isolated from a cosmopolitan green alga.</title>
        <authorList>
            <person name="Suzuki S."/>
            <person name="Kawachi M."/>
        </authorList>
    </citation>
    <scope>NUCLEOTIDE SEQUENCE</scope>
    <source>
        <strain evidence="2">NIES 2893</strain>
    </source>
</reference>
<dbReference type="EMBL" id="BNJQ01000013">
    <property type="protein sequence ID" value="GHP06621.1"/>
    <property type="molecule type" value="Genomic_DNA"/>
</dbReference>
<evidence type="ECO:0000313" key="3">
    <source>
        <dbReference type="Proteomes" id="UP000660262"/>
    </source>
</evidence>
<dbReference type="PANTHER" id="PTHR34123:SF1">
    <property type="entry name" value="OS04G0578200 PROTEIN"/>
    <property type="match status" value="1"/>
</dbReference>
<dbReference type="Pfam" id="PF10184">
    <property type="entry name" value="DUF2358"/>
    <property type="match status" value="1"/>
</dbReference>
<comment type="caution">
    <text evidence="2">The sequence shown here is derived from an EMBL/GenBank/DDBJ whole genome shotgun (WGS) entry which is preliminary data.</text>
</comment>
<dbReference type="PANTHER" id="PTHR34123">
    <property type="entry name" value="OS04G0578200 PROTEIN"/>
    <property type="match status" value="1"/>
</dbReference>
<feature type="region of interest" description="Disordered" evidence="1">
    <location>
        <begin position="1"/>
        <end position="23"/>
    </location>
</feature>
<accession>A0A830HM17</accession>
<dbReference type="InterPro" id="IPR018790">
    <property type="entry name" value="DUF2358"/>
</dbReference>
<sequence>MSPQRSFVSAAPGENGDDSSSSSPALKLLWYLSESLGNVKAAVLNEQPVVVGDSSSASSSSSTTQSSLTFHEALSMIREDYKQDYFVTGQGSMKAYVDTCRFADDFSSFQGENAVNRFKTNVQNLGSLCDDVSIDWNLYVSDVDVTNETPPKIDADTAPSSIRSTWRFKATLRLPWRPILAAKGGTEHVLSPENNRVCEHIERWDSKPGDVIVNLLRPSNGDETTMNTWEKIMLAIYKAVK</sequence>
<name>A0A830HM17_9CHLO</name>